<evidence type="ECO:0000256" key="12">
    <source>
        <dbReference type="HAMAP-Rule" id="MF_00974"/>
    </source>
</evidence>
<evidence type="ECO:0000256" key="5">
    <source>
        <dbReference type="ARBA" id="ARBA00022705"/>
    </source>
</evidence>
<keyword evidence="3 12" id="KW-0808">Transferase</keyword>
<evidence type="ECO:0000256" key="7">
    <source>
        <dbReference type="ARBA" id="ARBA00022771"/>
    </source>
</evidence>
<evidence type="ECO:0000313" key="16">
    <source>
        <dbReference type="EMBL" id="NWD94654.1"/>
    </source>
</evidence>
<keyword evidence="5 12" id="KW-0235">DNA replication</keyword>
<name>A0ABX2QUS8_9PSED</name>
<evidence type="ECO:0000256" key="10">
    <source>
        <dbReference type="ARBA" id="ARBA00023125"/>
    </source>
</evidence>
<evidence type="ECO:0000256" key="11">
    <source>
        <dbReference type="ARBA" id="ARBA00023163"/>
    </source>
</evidence>
<evidence type="ECO:0000256" key="2">
    <source>
        <dbReference type="ARBA" id="ARBA00022515"/>
    </source>
</evidence>
<keyword evidence="7 12" id="KW-0863">Zinc-finger</keyword>
<keyword evidence="2 12" id="KW-0639">Primosome</keyword>
<dbReference type="Gene3D" id="3.40.1360.10">
    <property type="match status" value="1"/>
</dbReference>
<dbReference type="NCBIfam" id="TIGR01391">
    <property type="entry name" value="dnaG"/>
    <property type="match status" value="1"/>
</dbReference>
<feature type="zinc finger region" description="CHC2-type" evidence="12">
    <location>
        <begin position="40"/>
        <end position="64"/>
    </location>
</feature>
<sequence length="657" mass="73187">MAGLIPQSFIDDLLNRTDIVDVVSSRVQLKKAGKNYTACCPFHKEKTPSFSVSPDKQFYYCFGCGAGGNALGFLMDHDNLDFPQAIEDLAKAAGMEVPREESGRPHKPRQPTDSPLYPLLTAAAEFYRQALKSHPQRKAAVDYLKGRGLTGEIARDFGLGFAPPGWDNLYKHLSSDTLQQKAMIDAGLLVENAETGKRYDRFRDRVMFPIRDSRGRIIAFGGRVLGDDKPKYLNSPETPVFHKGQELYGLFEARKNNRNLDEIIVVEGYMDVIALAQQGLRNAVATLGTATSEEHMKRLFRVVPSVLFCFDGDQAGRNAAWRALEATLSSLQDGRRARFLFLPEGEDPDTLVRSEGTDAFRARINQHAQPLADYFFQQLTEEADPRSLEGKAHMATLAAPLIDKVPGANLKSLMRMRLQEITGLSGEAVSQLVHNTPHDAPPPAYDPGMDYDAMPDYSDFHQPQEAYAPQQEWTPKKSGSDGKKWEKKPWSKNGKRGDRDEAYAPRTPVAVEAPTLIALRTLIHHPQLAEKVESADHFANASNTYAQVLIALIEAVQKNPKLNSIQLMARWHGTEQGRLLKALAEKEWLIDGDNLEQQFLDTITRLSAGQHTQTLDDLIKKARQPDLSAEEKIQIAKQMRDLLKQNVCASNPTSTGA</sequence>
<comment type="function">
    <text evidence="12 13">RNA polymerase that catalyzes the synthesis of short RNA molecules used as primers for DNA polymerase during DNA replication.</text>
</comment>
<evidence type="ECO:0000256" key="8">
    <source>
        <dbReference type="ARBA" id="ARBA00022833"/>
    </source>
</evidence>
<dbReference type="EC" id="2.7.7.101" evidence="12"/>
<dbReference type="PIRSF" id="PIRSF002811">
    <property type="entry name" value="DnaG"/>
    <property type="match status" value="1"/>
</dbReference>
<dbReference type="Pfam" id="PF08278">
    <property type="entry name" value="DnaG_DnaB_bind"/>
    <property type="match status" value="1"/>
</dbReference>
<dbReference type="Gene3D" id="3.90.980.10">
    <property type="entry name" value="DNA primase, catalytic core, N-terminal domain"/>
    <property type="match status" value="1"/>
</dbReference>
<protein>
    <recommendedName>
        <fullName evidence="12 13">DNA primase</fullName>
        <ecNumber evidence="12">2.7.7.101</ecNumber>
    </recommendedName>
</protein>
<dbReference type="InterPro" id="IPR050219">
    <property type="entry name" value="DnaG_primase"/>
</dbReference>
<keyword evidence="8 12" id="KW-0862">Zinc</keyword>
<dbReference type="Gene3D" id="3.90.580.10">
    <property type="entry name" value="Zinc finger, CHC2-type domain"/>
    <property type="match status" value="1"/>
</dbReference>
<evidence type="ECO:0000313" key="17">
    <source>
        <dbReference type="Proteomes" id="UP000572863"/>
    </source>
</evidence>
<dbReference type="InterPro" id="IPR037068">
    <property type="entry name" value="DNA_primase_core_N_sf"/>
</dbReference>
<dbReference type="InterPro" id="IPR034151">
    <property type="entry name" value="TOPRIM_DnaG_bac"/>
</dbReference>
<dbReference type="SUPFAM" id="SSF57783">
    <property type="entry name" value="Zinc beta-ribbon"/>
    <property type="match status" value="1"/>
</dbReference>
<dbReference type="Pfam" id="PF01807">
    <property type="entry name" value="Zn_ribbon_DnaG"/>
    <property type="match status" value="1"/>
</dbReference>
<evidence type="ECO:0000256" key="4">
    <source>
        <dbReference type="ARBA" id="ARBA00022695"/>
    </source>
</evidence>
<keyword evidence="17" id="KW-1185">Reference proteome</keyword>
<comment type="catalytic activity">
    <reaction evidence="12">
        <text>ssDNA + n NTP = ssDNA/pppN(pN)n-1 hybrid + (n-1) diphosphate.</text>
        <dbReference type="EC" id="2.7.7.101"/>
    </reaction>
</comment>
<dbReference type="SMART" id="SM00493">
    <property type="entry name" value="TOPRIM"/>
    <property type="match status" value="1"/>
</dbReference>
<evidence type="ECO:0000256" key="6">
    <source>
        <dbReference type="ARBA" id="ARBA00022723"/>
    </source>
</evidence>
<dbReference type="HAMAP" id="MF_00974">
    <property type="entry name" value="DNA_primase_DnaG"/>
    <property type="match status" value="1"/>
</dbReference>
<comment type="cofactor">
    <cofactor evidence="12 13">
        <name>Zn(2+)</name>
        <dbReference type="ChEBI" id="CHEBI:29105"/>
    </cofactor>
    <text evidence="12 13">Binds 1 zinc ion per monomer.</text>
</comment>
<dbReference type="CDD" id="cd03364">
    <property type="entry name" value="TOPRIM_DnaG_primases"/>
    <property type="match status" value="1"/>
</dbReference>
<dbReference type="Pfam" id="PF08275">
    <property type="entry name" value="DNAG_N"/>
    <property type="match status" value="1"/>
</dbReference>
<dbReference type="InterPro" id="IPR016136">
    <property type="entry name" value="DNA_helicase_N/primase_C"/>
</dbReference>
<gene>
    <name evidence="12" type="primary">dnaG</name>
    <name evidence="16" type="ORF">HX871_09530</name>
</gene>
<feature type="compositionally biased region" description="Basic and acidic residues" evidence="14">
    <location>
        <begin position="474"/>
        <end position="502"/>
    </location>
</feature>
<accession>A0ABX2QUS8</accession>
<reference evidence="16 17" key="1">
    <citation type="submission" date="2020-04" db="EMBL/GenBank/DDBJ databases">
        <title>Molecular characterization of pseudomonads from Agaricus bisporus reveal novel blotch 2 pathogens in Western Europe.</title>
        <authorList>
            <person name="Taparia T."/>
            <person name="Krijger M."/>
            <person name="Haynes E."/>
            <person name="Elpinstone J.G."/>
            <person name="Noble R."/>
            <person name="Van Der Wolf J."/>
        </authorList>
    </citation>
    <scope>NUCLEOTIDE SEQUENCE [LARGE SCALE GENOMIC DNA]</scope>
    <source>
        <strain evidence="16 17">P7774</strain>
    </source>
</reference>
<proteinExistence type="inferred from homology"/>
<comment type="subunit">
    <text evidence="12">Monomer. Interacts with DnaB.</text>
</comment>
<dbReference type="Pfam" id="PF13155">
    <property type="entry name" value="Toprim_2"/>
    <property type="match status" value="1"/>
</dbReference>
<feature type="region of interest" description="Disordered" evidence="14">
    <location>
        <begin position="467"/>
        <end position="502"/>
    </location>
</feature>
<dbReference type="Gene3D" id="1.10.860.10">
    <property type="entry name" value="DNAb Helicase, Chain A"/>
    <property type="match status" value="1"/>
</dbReference>
<dbReference type="InterPro" id="IPR019475">
    <property type="entry name" value="DNA_primase_DnaB-bd"/>
</dbReference>
<dbReference type="Pfam" id="PF10410">
    <property type="entry name" value="DnaB_bind"/>
    <property type="match status" value="1"/>
</dbReference>
<dbReference type="InterPro" id="IPR036977">
    <property type="entry name" value="DNA_primase_Znf_CHC2"/>
</dbReference>
<dbReference type="SMART" id="SM00766">
    <property type="entry name" value="DnaG_DnaB_bind"/>
    <property type="match status" value="1"/>
</dbReference>
<keyword evidence="9" id="KW-0460">Magnesium</keyword>
<dbReference type="InterPro" id="IPR013264">
    <property type="entry name" value="DNAG_N"/>
</dbReference>
<dbReference type="PANTHER" id="PTHR30313:SF2">
    <property type="entry name" value="DNA PRIMASE"/>
    <property type="match status" value="1"/>
</dbReference>
<dbReference type="SUPFAM" id="SSF117023">
    <property type="entry name" value="DNA primase DnaG, C-terminal domain"/>
    <property type="match status" value="1"/>
</dbReference>
<evidence type="ECO:0000256" key="3">
    <source>
        <dbReference type="ARBA" id="ARBA00022679"/>
    </source>
</evidence>
<dbReference type="PANTHER" id="PTHR30313">
    <property type="entry name" value="DNA PRIMASE"/>
    <property type="match status" value="1"/>
</dbReference>
<evidence type="ECO:0000256" key="9">
    <source>
        <dbReference type="ARBA" id="ARBA00022842"/>
    </source>
</evidence>
<dbReference type="RefSeq" id="WP_016977865.1">
    <property type="nucleotide sequence ID" value="NZ_JACAPG010000008.1"/>
</dbReference>
<dbReference type="InterPro" id="IPR030846">
    <property type="entry name" value="DnaG_bac"/>
</dbReference>
<comment type="similarity">
    <text evidence="12 13">Belongs to the DnaG primase family.</text>
</comment>
<dbReference type="InterPro" id="IPR006295">
    <property type="entry name" value="DNA_primase_DnaG"/>
</dbReference>
<dbReference type="EMBL" id="JACARY010000012">
    <property type="protein sequence ID" value="NWD94654.1"/>
    <property type="molecule type" value="Genomic_DNA"/>
</dbReference>
<comment type="domain">
    <text evidence="12">Contains an N-terminal zinc-binding domain, a central core domain that contains the primase activity, and a C-terminal DnaB-binding domain.</text>
</comment>
<evidence type="ECO:0000256" key="1">
    <source>
        <dbReference type="ARBA" id="ARBA00022478"/>
    </source>
</evidence>
<feature type="region of interest" description="Disordered" evidence="14">
    <location>
        <begin position="94"/>
        <end position="114"/>
    </location>
</feature>
<keyword evidence="6 12" id="KW-0479">Metal-binding</keyword>
<keyword evidence="11 12" id="KW-0804">Transcription</keyword>
<keyword evidence="10 12" id="KW-0238">DNA-binding</keyword>
<dbReference type="PROSITE" id="PS50880">
    <property type="entry name" value="TOPRIM"/>
    <property type="match status" value="1"/>
</dbReference>
<evidence type="ECO:0000259" key="15">
    <source>
        <dbReference type="PROSITE" id="PS50880"/>
    </source>
</evidence>
<organism evidence="16 17">
    <name type="scientific">Pseudomonas reactans</name>
    <dbReference type="NCBI Taxonomy" id="117680"/>
    <lineage>
        <taxon>Bacteria</taxon>
        <taxon>Pseudomonadati</taxon>
        <taxon>Pseudomonadota</taxon>
        <taxon>Gammaproteobacteria</taxon>
        <taxon>Pseudomonadales</taxon>
        <taxon>Pseudomonadaceae</taxon>
        <taxon>Pseudomonas</taxon>
    </lineage>
</organism>
<dbReference type="InterPro" id="IPR006171">
    <property type="entry name" value="TOPRIM_dom"/>
</dbReference>
<evidence type="ECO:0000256" key="14">
    <source>
        <dbReference type="SAM" id="MobiDB-lite"/>
    </source>
</evidence>
<keyword evidence="1 12" id="KW-0240">DNA-directed RNA polymerase</keyword>
<dbReference type="InterPro" id="IPR013173">
    <property type="entry name" value="DNA_primase_DnaG_DnaB-bd_dom"/>
</dbReference>
<dbReference type="Proteomes" id="UP000572863">
    <property type="component" value="Unassembled WGS sequence"/>
</dbReference>
<dbReference type="SUPFAM" id="SSF56731">
    <property type="entry name" value="DNA primase core"/>
    <property type="match status" value="1"/>
</dbReference>
<dbReference type="SMART" id="SM00400">
    <property type="entry name" value="ZnF_CHCC"/>
    <property type="match status" value="1"/>
</dbReference>
<evidence type="ECO:0000256" key="13">
    <source>
        <dbReference type="PIRNR" id="PIRNR002811"/>
    </source>
</evidence>
<keyword evidence="4 12" id="KW-0548">Nucleotidyltransferase</keyword>
<comment type="caution">
    <text evidence="16">The sequence shown here is derived from an EMBL/GenBank/DDBJ whole genome shotgun (WGS) entry which is preliminary data.</text>
</comment>
<dbReference type="InterPro" id="IPR002694">
    <property type="entry name" value="Znf_CHC2"/>
</dbReference>
<dbReference type="Gene3D" id="1.20.50.20">
    <property type="entry name" value="DnaG, RNA polymerase domain, helical bundle"/>
    <property type="match status" value="1"/>
</dbReference>
<feature type="domain" description="Toprim" evidence="15">
    <location>
        <begin position="261"/>
        <end position="343"/>
    </location>
</feature>